<dbReference type="AlphaFoldDB" id="A0A1Z3HLT0"/>
<keyword evidence="5" id="KW-1185">Reference proteome</keyword>
<evidence type="ECO:0000259" key="3">
    <source>
        <dbReference type="Pfam" id="PF19935"/>
    </source>
</evidence>
<dbReference type="KEGG" id="hhg:XM38_022000"/>
<gene>
    <name evidence="4" type="ORF">XM38_022000</name>
</gene>
<dbReference type="Pfam" id="PF07929">
    <property type="entry name" value="PRiA4_ORF3"/>
    <property type="match status" value="1"/>
</dbReference>
<reference evidence="4 5" key="1">
    <citation type="journal article" date="2016" name="Biochim. Biophys. Acta">
        <title>Characterization of red-shifted phycobilisomes isolated from the chlorophyll f-containing cyanobacterium Halomicronema hongdechloris.</title>
        <authorList>
            <person name="Li Y."/>
            <person name="Lin Y."/>
            <person name="Garvey C.J."/>
            <person name="Birch D."/>
            <person name="Corkery R.W."/>
            <person name="Loughlin P.C."/>
            <person name="Scheer H."/>
            <person name="Willows R.D."/>
            <person name="Chen M."/>
        </authorList>
    </citation>
    <scope>NUCLEOTIDE SEQUENCE [LARGE SCALE GENOMIC DNA]</scope>
    <source>
        <strain evidence="4 5">C2206</strain>
    </source>
</reference>
<dbReference type="Pfam" id="PF19935">
    <property type="entry name" value="DUF6398"/>
    <property type="match status" value="1"/>
</dbReference>
<dbReference type="RefSeq" id="WP_202978871.1">
    <property type="nucleotide sequence ID" value="NZ_CP021983.2"/>
</dbReference>
<accession>A0A1Z3HLT0</accession>
<sequence length="367" mass="40781">MANSKKSETVPKAMASKFNRIVELTDEFARQHLNQEYAELIRQATAALCRKRPSPLQKGQAKTWAGGITHAIGMVNFLFDRSQTPHVSASDLYQWFGIAASTGQGKSKLVRDTLNMRQFDPDWCLPSRVEDNPLIWMLSVNGMIVDIRKAPLGAQVEAFRKGLIPYIPGHKDESEAIAELLQAPSAPPAGKRTNSKSATTSSAETHPPTTEEALQAVYVLDVILIDGPVTDEFIEENPQVIRRIEIRGDQTLAELHDAIFAAFDREEEHLYEFQLKGTGPNDPDADRYGLASASQDGFGSRPASDVARTPIGSLNLTIDEPFGYWFDFGDDWWHQVQVMAIQAPQPQVSYPRITERIGASPPQYAEF</sequence>
<dbReference type="InterPro" id="IPR024047">
    <property type="entry name" value="MM3350-like_sf"/>
</dbReference>
<dbReference type="STRING" id="1641165.XM38_15295"/>
<protein>
    <submittedName>
        <fullName evidence="4">Uncharacterized protein</fullName>
    </submittedName>
</protein>
<dbReference type="InterPro" id="IPR012912">
    <property type="entry name" value="Plasmid_pRiA4b_Orf3-like"/>
</dbReference>
<proteinExistence type="predicted"/>
<evidence type="ECO:0000256" key="1">
    <source>
        <dbReference type="SAM" id="MobiDB-lite"/>
    </source>
</evidence>
<name>A0A1Z3HLT0_9CYAN</name>
<dbReference type="Proteomes" id="UP000191901">
    <property type="component" value="Chromosome"/>
</dbReference>
<dbReference type="InterPro" id="IPR045651">
    <property type="entry name" value="DUF6398"/>
</dbReference>
<evidence type="ECO:0000313" key="4">
    <source>
        <dbReference type="EMBL" id="ASC71248.1"/>
    </source>
</evidence>
<dbReference type="EMBL" id="CP021983">
    <property type="protein sequence ID" value="ASC71248.1"/>
    <property type="molecule type" value="Genomic_DNA"/>
</dbReference>
<dbReference type="PANTHER" id="PTHR41878">
    <property type="entry name" value="LEXA REPRESSOR-RELATED"/>
    <property type="match status" value="1"/>
</dbReference>
<feature type="domain" description="DUF6398" evidence="3">
    <location>
        <begin position="21"/>
        <end position="125"/>
    </location>
</feature>
<feature type="domain" description="Plasmid pRiA4b Orf3-like" evidence="2">
    <location>
        <begin position="235"/>
        <end position="362"/>
    </location>
</feature>
<dbReference type="PANTHER" id="PTHR41878:SF1">
    <property type="entry name" value="TNPR PROTEIN"/>
    <property type="match status" value="1"/>
</dbReference>
<feature type="region of interest" description="Disordered" evidence="1">
    <location>
        <begin position="182"/>
        <end position="210"/>
    </location>
</feature>
<evidence type="ECO:0000313" key="5">
    <source>
        <dbReference type="Proteomes" id="UP000191901"/>
    </source>
</evidence>
<dbReference type="SUPFAM" id="SSF159941">
    <property type="entry name" value="MM3350-like"/>
    <property type="match status" value="1"/>
</dbReference>
<evidence type="ECO:0000259" key="2">
    <source>
        <dbReference type="Pfam" id="PF07929"/>
    </source>
</evidence>
<organism evidence="4 5">
    <name type="scientific">Halomicronema hongdechloris C2206</name>
    <dbReference type="NCBI Taxonomy" id="1641165"/>
    <lineage>
        <taxon>Bacteria</taxon>
        <taxon>Bacillati</taxon>
        <taxon>Cyanobacteriota</taxon>
        <taxon>Cyanophyceae</taxon>
        <taxon>Nodosilineales</taxon>
        <taxon>Nodosilineaceae</taxon>
        <taxon>Halomicronema</taxon>
    </lineage>
</organism>
<feature type="compositionally biased region" description="Polar residues" evidence="1">
    <location>
        <begin position="195"/>
        <end position="208"/>
    </location>
</feature>
<dbReference type="Gene3D" id="3.10.290.30">
    <property type="entry name" value="MM3350-like"/>
    <property type="match status" value="1"/>
</dbReference>